<keyword evidence="11" id="KW-1185">Reference proteome</keyword>
<feature type="binding site" evidence="8">
    <location>
        <begin position="181"/>
        <end position="186"/>
    </location>
    <ligand>
        <name>NAD(+)</name>
        <dbReference type="ChEBI" id="CHEBI:57540"/>
    </ligand>
</feature>
<dbReference type="PANTHER" id="PTHR20275">
    <property type="entry name" value="NAD KINASE"/>
    <property type="match status" value="1"/>
</dbReference>
<feature type="binding site" evidence="8">
    <location>
        <position position="170"/>
    </location>
    <ligand>
        <name>NAD(+)</name>
        <dbReference type="ChEBI" id="CHEBI:57540"/>
    </ligand>
</feature>
<proteinExistence type="inferred from homology"/>
<comment type="catalytic activity">
    <reaction evidence="7 8">
        <text>NAD(+) + ATP = ADP + NADP(+) + H(+)</text>
        <dbReference type="Rhea" id="RHEA:18629"/>
        <dbReference type="ChEBI" id="CHEBI:15378"/>
        <dbReference type="ChEBI" id="CHEBI:30616"/>
        <dbReference type="ChEBI" id="CHEBI:57540"/>
        <dbReference type="ChEBI" id="CHEBI:58349"/>
        <dbReference type="ChEBI" id="CHEBI:456216"/>
        <dbReference type="EC" id="2.7.1.23"/>
    </reaction>
</comment>
<feature type="binding site" evidence="8">
    <location>
        <begin position="67"/>
        <end position="68"/>
    </location>
    <ligand>
        <name>NAD(+)</name>
        <dbReference type="ChEBI" id="CHEBI:57540"/>
    </ligand>
</feature>
<feature type="binding site" evidence="8">
    <location>
        <position position="72"/>
    </location>
    <ligand>
        <name>NAD(+)</name>
        <dbReference type="ChEBI" id="CHEBI:57540"/>
    </ligand>
</feature>
<evidence type="ECO:0000256" key="3">
    <source>
        <dbReference type="ARBA" id="ARBA00022777"/>
    </source>
</evidence>
<evidence type="ECO:0000256" key="5">
    <source>
        <dbReference type="ARBA" id="ARBA00022857"/>
    </source>
</evidence>
<dbReference type="Pfam" id="PF20143">
    <property type="entry name" value="NAD_kinase_C"/>
    <property type="match status" value="1"/>
</dbReference>
<accession>A0A151AVG7</accession>
<dbReference type="Pfam" id="PF01513">
    <property type="entry name" value="NAD_kinase"/>
    <property type="match status" value="1"/>
</dbReference>
<dbReference type="InterPro" id="IPR017437">
    <property type="entry name" value="ATP-NAD_kinase_PpnK-typ_C"/>
</dbReference>
<comment type="function">
    <text evidence="8">Involved in the regulation of the intracellular balance of NAD and NADP, and is a key enzyme in the biosynthesis of NADP. Catalyzes specifically the phosphorylation on 2'-hydroxyl of the adenosine moiety of NAD to yield NADP.</text>
</comment>
<evidence type="ECO:0000313" key="11">
    <source>
        <dbReference type="Proteomes" id="UP000075670"/>
    </source>
</evidence>
<dbReference type="GO" id="GO:0019674">
    <property type="term" value="P:NAD+ metabolic process"/>
    <property type="evidence" value="ECO:0007669"/>
    <property type="project" value="InterPro"/>
</dbReference>
<dbReference type="GO" id="GO:0051287">
    <property type="term" value="F:NAD binding"/>
    <property type="evidence" value="ECO:0007669"/>
    <property type="project" value="UniProtKB-ARBA"/>
</dbReference>
<keyword evidence="6 8" id="KW-0520">NAD</keyword>
<evidence type="ECO:0000313" key="10">
    <source>
        <dbReference type="EMBL" id="KYH31646.1"/>
    </source>
</evidence>
<dbReference type="Gene3D" id="3.40.50.10330">
    <property type="entry name" value="Probable inorganic polyphosphate/atp-NAD kinase, domain 1"/>
    <property type="match status" value="1"/>
</dbReference>
<evidence type="ECO:0000256" key="4">
    <source>
        <dbReference type="ARBA" id="ARBA00022840"/>
    </source>
</evidence>
<feature type="binding site" evidence="8">
    <location>
        <position position="240"/>
    </location>
    <ligand>
        <name>NAD(+)</name>
        <dbReference type="ChEBI" id="CHEBI:57540"/>
    </ligand>
</feature>
<comment type="subcellular location">
    <subcellularLocation>
        <location evidence="8">Cytoplasm</location>
    </subcellularLocation>
</comment>
<dbReference type="FunFam" id="2.60.200.30:FF:000009">
    <property type="entry name" value="Poly(P)/ATP NAD kinase"/>
    <property type="match status" value="1"/>
</dbReference>
<keyword evidence="5 8" id="KW-0521">NADP</keyword>
<feature type="binding site" evidence="8">
    <location>
        <position position="151"/>
    </location>
    <ligand>
        <name>NAD(+)</name>
        <dbReference type="ChEBI" id="CHEBI:57540"/>
    </ligand>
</feature>
<keyword evidence="4 8" id="KW-0067">ATP-binding</keyword>
<comment type="similarity">
    <text evidence="8">Belongs to the NAD kinase family.</text>
</comment>
<dbReference type="Gene3D" id="2.60.200.30">
    <property type="entry name" value="Probable inorganic polyphosphate/atp-NAD kinase, domain 2"/>
    <property type="match status" value="1"/>
</dbReference>
<dbReference type="GO" id="GO:0006741">
    <property type="term" value="P:NADP+ biosynthetic process"/>
    <property type="evidence" value="ECO:0007669"/>
    <property type="project" value="UniProtKB-UniRule"/>
</dbReference>
<evidence type="ECO:0000256" key="7">
    <source>
        <dbReference type="ARBA" id="ARBA00047925"/>
    </source>
</evidence>
<feature type="region of interest" description="Disordered" evidence="9">
    <location>
        <begin position="282"/>
        <end position="319"/>
    </location>
</feature>
<reference evidence="10 11" key="1">
    <citation type="submission" date="2016-02" db="EMBL/GenBank/DDBJ databases">
        <title>Genome sequence of Moorella mulderi DSM 14980.</title>
        <authorList>
            <person name="Poehlein A."/>
            <person name="Daniel R."/>
        </authorList>
    </citation>
    <scope>NUCLEOTIDE SEQUENCE [LARGE SCALE GENOMIC DNA]</scope>
    <source>
        <strain evidence="10 11">DSM 14980</strain>
    </source>
</reference>
<dbReference type="GO" id="GO:0046872">
    <property type="term" value="F:metal ion binding"/>
    <property type="evidence" value="ECO:0007669"/>
    <property type="project" value="UniProtKB-UniRule"/>
</dbReference>
<keyword evidence="3 8" id="KW-0418">Kinase</keyword>
<feature type="active site" description="Proton acceptor" evidence="8">
    <location>
        <position position="67"/>
    </location>
</feature>
<name>A0A151AVG7_9FIRM</name>
<dbReference type="InterPro" id="IPR016064">
    <property type="entry name" value="NAD/diacylglycerol_kinase_sf"/>
</dbReference>
<dbReference type="OrthoDB" id="9774737at2"/>
<dbReference type="PATRIC" id="fig|1122241.3.peg.2345"/>
<protein>
    <recommendedName>
        <fullName evidence="8">NAD kinase</fullName>
        <ecNumber evidence="8">2.7.1.23</ecNumber>
    </recommendedName>
    <alternativeName>
        <fullName evidence="8">ATP-dependent NAD kinase</fullName>
    </alternativeName>
</protein>
<comment type="cofactor">
    <cofactor evidence="8">
        <name>a divalent metal cation</name>
        <dbReference type="ChEBI" id="CHEBI:60240"/>
    </cofactor>
</comment>
<keyword evidence="2 8" id="KW-0547">Nucleotide-binding</keyword>
<evidence type="ECO:0000256" key="6">
    <source>
        <dbReference type="ARBA" id="ARBA00023027"/>
    </source>
</evidence>
<dbReference type="InterPro" id="IPR017438">
    <property type="entry name" value="ATP-NAD_kinase_N"/>
</dbReference>
<dbReference type="RefSeq" id="WP_062284845.1">
    <property type="nucleotide sequence ID" value="NZ_LTBC01000009.1"/>
</dbReference>
<dbReference type="PANTHER" id="PTHR20275:SF0">
    <property type="entry name" value="NAD KINASE"/>
    <property type="match status" value="1"/>
</dbReference>
<comment type="caution">
    <text evidence="10">The sequence shown here is derived from an EMBL/GenBank/DDBJ whole genome shotgun (WGS) entry which is preliminary data.</text>
</comment>
<evidence type="ECO:0000256" key="9">
    <source>
        <dbReference type="SAM" id="MobiDB-lite"/>
    </source>
</evidence>
<dbReference type="HAMAP" id="MF_00361">
    <property type="entry name" value="NAD_kinase"/>
    <property type="match status" value="1"/>
</dbReference>
<evidence type="ECO:0000256" key="8">
    <source>
        <dbReference type="HAMAP-Rule" id="MF_00361"/>
    </source>
</evidence>
<sequence>MQRIGMVANLDKPRVREVALELMDYLEGRGVRVVVSTSKAAALGCPEKGVPEKELAGADCLLALGGDGTLLRAARIVAGTATPILGVNLGHLGFLTEIELAELYPALDKLLAGDYRLEERMMLQGTVRRPDQALNCQALNDVVITKGAFSRMLRLEVYIGPAYLDTYPADGLIVSSPTGSTAYSLSAGGPLVSPELQVMILTPICPHTLYSRPLVVPGEQQIRVHVHAQGAEVMLTVDGQQGWHLENGDVITVTRAGVPTYLIRLKNNTFYSLVREKLREGGNRQYDESQAPAVDSGNNSQHPGNYPGTAGPGTAQARP</sequence>
<dbReference type="EMBL" id="LTBC01000009">
    <property type="protein sequence ID" value="KYH31646.1"/>
    <property type="molecule type" value="Genomic_DNA"/>
</dbReference>
<dbReference type="SUPFAM" id="SSF111331">
    <property type="entry name" value="NAD kinase/diacylglycerol kinase-like"/>
    <property type="match status" value="1"/>
</dbReference>
<dbReference type="GO" id="GO:0003951">
    <property type="term" value="F:NAD+ kinase activity"/>
    <property type="evidence" value="ECO:0007669"/>
    <property type="project" value="UniProtKB-UniRule"/>
</dbReference>
<dbReference type="GO" id="GO:0005524">
    <property type="term" value="F:ATP binding"/>
    <property type="evidence" value="ECO:0007669"/>
    <property type="project" value="UniProtKB-KW"/>
</dbReference>
<keyword evidence="8" id="KW-0963">Cytoplasm</keyword>
<dbReference type="InterPro" id="IPR002504">
    <property type="entry name" value="NADK"/>
</dbReference>
<keyword evidence="1 8" id="KW-0808">Transferase</keyword>
<dbReference type="Proteomes" id="UP000075670">
    <property type="component" value="Unassembled WGS sequence"/>
</dbReference>
<organism evidence="10 11">
    <name type="scientific">Moorella mulderi DSM 14980</name>
    <dbReference type="NCBI Taxonomy" id="1122241"/>
    <lineage>
        <taxon>Bacteria</taxon>
        <taxon>Bacillati</taxon>
        <taxon>Bacillota</taxon>
        <taxon>Clostridia</taxon>
        <taxon>Neomoorellales</taxon>
        <taxon>Neomoorellaceae</taxon>
        <taxon>Neomoorella</taxon>
    </lineage>
</organism>
<dbReference type="EC" id="2.7.1.23" evidence="8"/>
<evidence type="ECO:0000256" key="2">
    <source>
        <dbReference type="ARBA" id="ARBA00022741"/>
    </source>
</evidence>
<gene>
    <name evidence="8 10" type="primary">nadK</name>
    <name evidence="10" type="ORF">MOMUL_22020</name>
</gene>
<dbReference type="GO" id="GO:0005737">
    <property type="term" value="C:cytoplasm"/>
    <property type="evidence" value="ECO:0007669"/>
    <property type="project" value="UniProtKB-SubCell"/>
</dbReference>
<evidence type="ECO:0000256" key="1">
    <source>
        <dbReference type="ARBA" id="ARBA00022679"/>
    </source>
</evidence>
<feature type="binding site" evidence="8">
    <location>
        <begin position="140"/>
        <end position="141"/>
    </location>
    <ligand>
        <name>NAD(+)</name>
        <dbReference type="ChEBI" id="CHEBI:57540"/>
    </ligand>
</feature>
<dbReference type="AlphaFoldDB" id="A0A151AVG7"/>
<comment type="caution">
    <text evidence="8">Lacks conserved residue(s) required for the propagation of feature annotation.</text>
</comment>